<dbReference type="InterPro" id="IPR052196">
    <property type="entry name" value="Bact_Kbp"/>
</dbReference>
<evidence type="ECO:0000259" key="2">
    <source>
        <dbReference type="PROSITE" id="PS51782"/>
    </source>
</evidence>
<feature type="domain" description="LysM" evidence="2">
    <location>
        <begin position="31"/>
        <end position="79"/>
    </location>
</feature>
<proteinExistence type="predicted"/>
<dbReference type="PANTHER" id="PTHR34700">
    <property type="entry name" value="POTASSIUM BINDING PROTEIN KBP"/>
    <property type="match status" value="1"/>
</dbReference>
<feature type="chain" id="PRO_5037103209" evidence="1">
    <location>
        <begin position="23"/>
        <end position="378"/>
    </location>
</feature>
<dbReference type="InterPro" id="IPR018392">
    <property type="entry name" value="LysM"/>
</dbReference>
<evidence type="ECO:0000313" key="4">
    <source>
        <dbReference type="Proteomes" id="UP000632858"/>
    </source>
</evidence>
<protein>
    <submittedName>
        <fullName evidence="3">Peptidoglycan-binding protein LysM</fullName>
    </submittedName>
</protein>
<feature type="signal peptide" evidence="1">
    <location>
        <begin position="1"/>
        <end position="22"/>
    </location>
</feature>
<dbReference type="AlphaFoldDB" id="A0A917CQA6"/>
<evidence type="ECO:0000313" key="3">
    <source>
        <dbReference type="EMBL" id="GGF95418.1"/>
    </source>
</evidence>
<dbReference type="PROSITE" id="PS51782">
    <property type="entry name" value="LYSM"/>
    <property type="match status" value="1"/>
</dbReference>
<keyword evidence="1" id="KW-0732">Signal</keyword>
<reference evidence="3" key="2">
    <citation type="submission" date="2020-09" db="EMBL/GenBank/DDBJ databases">
        <authorList>
            <person name="Sun Q."/>
            <person name="Zhou Y."/>
        </authorList>
    </citation>
    <scope>NUCLEOTIDE SEQUENCE</scope>
    <source>
        <strain evidence="3">CGMCC 1.12726</strain>
    </source>
</reference>
<dbReference type="Pfam" id="PF01476">
    <property type="entry name" value="LysM"/>
    <property type="match status" value="1"/>
</dbReference>
<dbReference type="SMART" id="SM00257">
    <property type="entry name" value="LysM"/>
    <property type="match status" value="1"/>
</dbReference>
<dbReference type="EMBL" id="BMFO01000003">
    <property type="protein sequence ID" value="GGF95418.1"/>
    <property type="molecule type" value="Genomic_DNA"/>
</dbReference>
<dbReference type="PANTHER" id="PTHR34700:SF4">
    <property type="entry name" value="PHAGE-LIKE ELEMENT PBSX PROTEIN XKDP"/>
    <property type="match status" value="1"/>
</dbReference>
<dbReference type="SUPFAM" id="SSF54106">
    <property type="entry name" value="LysM domain"/>
    <property type="match status" value="1"/>
</dbReference>
<organism evidence="3 4">
    <name type="scientific">Arenimonas maotaiensis</name>
    <dbReference type="NCBI Taxonomy" id="1446479"/>
    <lineage>
        <taxon>Bacteria</taxon>
        <taxon>Pseudomonadati</taxon>
        <taxon>Pseudomonadota</taxon>
        <taxon>Gammaproteobacteria</taxon>
        <taxon>Lysobacterales</taxon>
        <taxon>Lysobacteraceae</taxon>
        <taxon>Arenimonas</taxon>
    </lineage>
</organism>
<gene>
    <name evidence="3" type="ORF">GCM10010960_16360</name>
</gene>
<sequence>MRNALLALTAAVGLFAAQHAAAADLRTDHPEQYVVVKGDTLWDIAGKFLEKPWQWPQVWQKNPQIKNPNLIYPGDVIRLVYIDGKPTLTVNDAGAGTSVAARPADTVPVGAIDMARYRPFLRDVRVVDGFKHLPHVIGNEEGHLLGSVNNTIYVRGLQGVAVGEAVEIFRPSMHFARSGMDVAGADLNRRGDRNYIDGERLWRGASTSPGSKDYLGTELTRVASGRVAAMSGDTATIAVTESVREIRQGDRVAPAAGAGYDPYYVSTPGPLDGAAVPVVASRDGLVSGGRDIIAIPLGSKQGVVNGSTYAILRPGDTVGDRIAHRAELAARADTVRMPNERVGTAMVFRTFDNMSYAIVMENAKPVRAGYLLANPDSP</sequence>
<name>A0A917CQA6_9GAMM</name>
<dbReference type="CDD" id="cd00118">
    <property type="entry name" value="LysM"/>
    <property type="match status" value="1"/>
</dbReference>
<accession>A0A917CQA6</accession>
<dbReference type="Proteomes" id="UP000632858">
    <property type="component" value="Unassembled WGS sequence"/>
</dbReference>
<evidence type="ECO:0000256" key="1">
    <source>
        <dbReference type="SAM" id="SignalP"/>
    </source>
</evidence>
<comment type="caution">
    <text evidence="3">The sequence shown here is derived from an EMBL/GenBank/DDBJ whole genome shotgun (WGS) entry which is preliminary data.</text>
</comment>
<keyword evidence="4" id="KW-1185">Reference proteome</keyword>
<dbReference type="InterPro" id="IPR036779">
    <property type="entry name" value="LysM_dom_sf"/>
</dbReference>
<reference evidence="3" key="1">
    <citation type="journal article" date="2014" name="Int. J. Syst. Evol. Microbiol.">
        <title>Complete genome sequence of Corynebacterium casei LMG S-19264T (=DSM 44701T), isolated from a smear-ripened cheese.</title>
        <authorList>
            <consortium name="US DOE Joint Genome Institute (JGI-PGF)"/>
            <person name="Walter F."/>
            <person name="Albersmeier A."/>
            <person name="Kalinowski J."/>
            <person name="Ruckert C."/>
        </authorList>
    </citation>
    <scope>NUCLEOTIDE SEQUENCE</scope>
    <source>
        <strain evidence="3">CGMCC 1.12726</strain>
    </source>
</reference>
<dbReference type="Gene3D" id="3.10.350.10">
    <property type="entry name" value="LysM domain"/>
    <property type="match status" value="1"/>
</dbReference>